<evidence type="ECO:0000313" key="4">
    <source>
        <dbReference type="Proteomes" id="UP001181693"/>
    </source>
</evidence>
<protein>
    <recommendedName>
        <fullName evidence="5">Coiled-coil domain-containing protein 71</fullName>
    </recommendedName>
</protein>
<gene>
    <name evidence="3" type="ORF">GDO54_016794</name>
</gene>
<dbReference type="InterPro" id="IPR026695">
    <property type="entry name" value="Ccdc71/71L"/>
</dbReference>
<keyword evidence="4" id="KW-1185">Reference proteome</keyword>
<dbReference type="Pfam" id="PF15374">
    <property type="entry name" value="CCDC71L"/>
    <property type="match status" value="1"/>
</dbReference>
<evidence type="ECO:0000313" key="3">
    <source>
        <dbReference type="EMBL" id="DBA18562.1"/>
    </source>
</evidence>
<dbReference type="EMBL" id="DYDO01000009">
    <property type="protein sequence ID" value="DBA18562.1"/>
    <property type="molecule type" value="Genomic_DNA"/>
</dbReference>
<evidence type="ECO:0000256" key="2">
    <source>
        <dbReference type="SAM" id="MobiDB-lite"/>
    </source>
</evidence>
<sequence>MNDPMEKKAVHSWSRLSSAGKSALEEALRVFNPMSKDLTDTETQLVTFLQGLREEGYQATILSSKDVYGYNSTTANTPPPKSKGPSKTTPVVSSSKTQTKNQNGKVSNSSVGISVKATKISPKPTAKKSTNLLLSSLKKTDLKKSKVSSVDFPPNMYPGVYPAMRLSVVLEAIVPCKEDTSSLGTSLKPRPTVAASKTNLKGKTNQAYQCLIKQTSPPNGTVLNGANGRILKENNACNTLGVLNRRIMVSSPSHCNGVTQTKQNTKLQVDVTLKDEKRQQAGKDKKRKASEAFQEPQPNKKIKIFIPLAKKPTLDKDKYNLLKSKVIKVDKASSDEDVRRKAQQILKVNLSPVLRIQPLLLNIQ</sequence>
<evidence type="ECO:0008006" key="5">
    <source>
        <dbReference type="Google" id="ProtNLM"/>
    </source>
</evidence>
<feature type="compositionally biased region" description="Low complexity" evidence="2">
    <location>
        <begin position="83"/>
        <end position="100"/>
    </location>
</feature>
<dbReference type="PANTHER" id="PTHR14484:SF0">
    <property type="entry name" value="COILED-COIL DOMAIN-CONTAINING PROTEIN 71"/>
    <property type="match status" value="1"/>
</dbReference>
<name>A0AAV3A5D7_PYXAD</name>
<feature type="region of interest" description="Disordered" evidence="2">
    <location>
        <begin position="72"/>
        <end position="110"/>
    </location>
</feature>
<accession>A0AAV3A5D7</accession>
<evidence type="ECO:0000256" key="1">
    <source>
        <dbReference type="ARBA" id="ARBA00022553"/>
    </source>
</evidence>
<dbReference type="PANTHER" id="PTHR14484">
    <property type="entry name" value="COILED-COIL DOMAIN-CONTAINING PROTEIN 71"/>
    <property type="match status" value="1"/>
</dbReference>
<keyword evidence="1" id="KW-0597">Phosphoprotein</keyword>
<feature type="region of interest" description="Disordered" evidence="2">
    <location>
        <begin position="276"/>
        <end position="295"/>
    </location>
</feature>
<proteinExistence type="predicted"/>
<organism evidence="3 4">
    <name type="scientific">Pyxicephalus adspersus</name>
    <name type="common">African bullfrog</name>
    <dbReference type="NCBI Taxonomy" id="30357"/>
    <lineage>
        <taxon>Eukaryota</taxon>
        <taxon>Metazoa</taxon>
        <taxon>Chordata</taxon>
        <taxon>Craniata</taxon>
        <taxon>Vertebrata</taxon>
        <taxon>Euteleostomi</taxon>
        <taxon>Amphibia</taxon>
        <taxon>Batrachia</taxon>
        <taxon>Anura</taxon>
        <taxon>Neobatrachia</taxon>
        <taxon>Ranoidea</taxon>
        <taxon>Pyxicephalidae</taxon>
        <taxon>Pyxicephalinae</taxon>
        <taxon>Pyxicephalus</taxon>
    </lineage>
</organism>
<comment type="caution">
    <text evidence="3">The sequence shown here is derived from an EMBL/GenBank/DDBJ whole genome shotgun (WGS) entry which is preliminary data.</text>
</comment>
<feature type="compositionally biased region" description="Polar residues" evidence="2">
    <location>
        <begin position="101"/>
        <end position="110"/>
    </location>
</feature>
<reference evidence="3" key="1">
    <citation type="thesis" date="2020" institute="ProQuest LLC" country="789 East Eisenhower Parkway, Ann Arbor, MI, USA">
        <title>Comparative Genomics and Chromosome Evolution.</title>
        <authorList>
            <person name="Mudd A.B."/>
        </authorList>
    </citation>
    <scope>NUCLEOTIDE SEQUENCE</scope>
    <source>
        <strain evidence="3">1538</strain>
        <tissue evidence="3">Blood</tissue>
    </source>
</reference>
<dbReference type="AlphaFoldDB" id="A0AAV3A5D7"/>
<dbReference type="Proteomes" id="UP001181693">
    <property type="component" value="Unassembled WGS sequence"/>
</dbReference>